<dbReference type="Pfam" id="PF09756">
    <property type="entry name" value="DDRGK"/>
    <property type="match status" value="2"/>
</dbReference>
<dbReference type="GO" id="GO:0061709">
    <property type="term" value="P:reticulophagy"/>
    <property type="evidence" value="ECO:0007669"/>
    <property type="project" value="Ensembl"/>
</dbReference>
<dbReference type="PANTHER" id="PTHR48176">
    <property type="entry name" value="DDRGK DOMAIN-CONTAINING PROTEIN 1"/>
    <property type="match status" value="1"/>
</dbReference>
<dbReference type="GO" id="GO:0043123">
    <property type="term" value="P:positive regulation of canonical NF-kappaB signal transduction"/>
    <property type="evidence" value="ECO:0007669"/>
    <property type="project" value="Ensembl"/>
</dbReference>
<protein>
    <submittedName>
        <fullName evidence="2">DDRGK domain containing 1</fullName>
    </submittedName>
</protein>
<dbReference type="GO" id="GO:1903898">
    <property type="term" value="P:negative regulation of PERK-mediated unfolded protein response"/>
    <property type="evidence" value="ECO:0007669"/>
    <property type="project" value="Ensembl"/>
</dbReference>
<dbReference type="SMART" id="SM01128">
    <property type="entry name" value="DDRGK"/>
    <property type="match status" value="1"/>
</dbReference>
<dbReference type="GO" id="GO:0008284">
    <property type="term" value="P:positive regulation of cell population proliferation"/>
    <property type="evidence" value="ECO:0007669"/>
    <property type="project" value="Ensembl"/>
</dbReference>
<dbReference type="GO" id="GO:0141185">
    <property type="term" value="F:UFM1-modified protein reader activity"/>
    <property type="evidence" value="ECO:0007669"/>
    <property type="project" value="Ensembl"/>
</dbReference>
<feature type="coiled-coil region" evidence="1">
    <location>
        <begin position="97"/>
        <end position="144"/>
    </location>
</feature>
<reference evidence="2" key="3">
    <citation type="submission" date="2025-09" db="UniProtKB">
        <authorList>
            <consortium name="Ensembl"/>
        </authorList>
    </citation>
    <scope>IDENTIFICATION</scope>
</reference>
<dbReference type="InterPro" id="IPR050899">
    <property type="entry name" value="DDRGK_domain-containing"/>
</dbReference>
<dbReference type="GeneTree" id="ENSGT00390000017193"/>
<dbReference type="GO" id="GO:1905552">
    <property type="term" value="P:positive regulation of protein localization to endoplasmic reticulum"/>
    <property type="evidence" value="ECO:0007669"/>
    <property type="project" value="Ensembl"/>
</dbReference>
<dbReference type="Ensembl" id="ENSCJPT00005012868.1">
    <property type="protein sequence ID" value="ENSCJPP00005008505.1"/>
    <property type="gene ID" value="ENSCJPG00005007581.1"/>
</dbReference>
<keyword evidence="1" id="KW-0175">Coiled coil</keyword>
<dbReference type="GO" id="GO:0044389">
    <property type="term" value="F:ubiquitin-like protein ligase binding"/>
    <property type="evidence" value="ECO:0007669"/>
    <property type="project" value="Ensembl"/>
</dbReference>
<dbReference type="GO" id="GO:0005789">
    <property type="term" value="C:endoplasmic reticulum membrane"/>
    <property type="evidence" value="ECO:0007669"/>
    <property type="project" value="Ensembl"/>
</dbReference>
<name>A0A8C2T542_COTJA</name>
<evidence type="ECO:0000313" key="3">
    <source>
        <dbReference type="Proteomes" id="UP000694412"/>
    </source>
</evidence>
<dbReference type="GO" id="GO:0051216">
    <property type="term" value="P:cartilage development"/>
    <property type="evidence" value="ECO:0007669"/>
    <property type="project" value="Ensembl"/>
</dbReference>
<dbReference type="AlphaFoldDB" id="A0A8C2T542"/>
<keyword evidence="3" id="KW-1185">Reference proteome</keyword>
<dbReference type="GO" id="GO:0034976">
    <property type="term" value="P:response to endoplasmic reticulum stress"/>
    <property type="evidence" value="ECO:0007669"/>
    <property type="project" value="Ensembl"/>
</dbReference>
<dbReference type="GO" id="GO:0032436">
    <property type="term" value="P:positive regulation of proteasomal ubiquitin-dependent protein catabolic process"/>
    <property type="evidence" value="ECO:0007669"/>
    <property type="project" value="Ensembl"/>
</dbReference>
<accession>A0A8C2T542</accession>
<proteinExistence type="predicted"/>
<dbReference type="InterPro" id="IPR019153">
    <property type="entry name" value="DDRGK_dom-contain"/>
</dbReference>
<dbReference type="GO" id="GO:0031647">
    <property type="term" value="P:regulation of protein stability"/>
    <property type="evidence" value="ECO:0007669"/>
    <property type="project" value="Ensembl"/>
</dbReference>
<organism evidence="2 3">
    <name type="scientific">Coturnix japonica</name>
    <name type="common">Japanese quail</name>
    <name type="synonym">Coturnix coturnix japonica</name>
    <dbReference type="NCBI Taxonomy" id="93934"/>
    <lineage>
        <taxon>Eukaryota</taxon>
        <taxon>Metazoa</taxon>
        <taxon>Chordata</taxon>
        <taxon>Craniata</taxon>
        <taxon>Vertebrata</taxon>
        <taxon>Euteleostomi</taxon>
        <taxon>Archelosauria</taxon>
        <taxon>Archosauria</taxon>
        <taxon>Dinosauria</taxon>
        <taxon>Saurischia</taxon>
        <taxon>Theropoda</taxon>
        <taxon>Coelurosauria</taxon>
        <taxon>Aves</taxon>
        <taxon>Neognathae</taxon>
        <taxon>Galloanserae</taxon>
        <taxon>Galliformes</taxon>
        <taxon>Phasianidae</taxon>
        <taxon>Perdicinae</taxon>
        <taxon>Coturnix</taxon>
    </lineage>
</organism>
<dbReference type="GO" id="GO:0005730">
    <property type="term" value="C:nucleolus"/>
    <property type="evidence" value="ECO:0007669"/>
    <property type="project" value="Ensembl"/>
</dbReference>
<dbReference type="GO" id="GO:0140501">
    <property type="term" value="P:positive regulation of reticulophagy"/>
    <property type="evidence" value="ECO:0007669"/>
    <property type="project" value="Ensembl"/>
</dbReference>
<dbReference type="GO" id="GO:0032435">
    <property type="term" value="P:negative regulation of proteasomal ubiquitin-dependent protein catabolic process"/>
    <property type="evidence" value="ECO:0007669"/>
    <property type="project" value="Ensembl"/>
</dbReference>
<reference evidence="2" key="1">
    <citation type="submission" date="2015-11" db="EMBL/GenBank/DDBJ databases">
        <authorList>
            <consortium name="International Coturnix japonica Genome Analysis Consortium"/>
            <person name="Warren W."/>
            <person name="Burt D.W."/>
            <person name="Antin P.B."/>
            <person name="Lanford R."/>
            <person name="Gros J."/>
            <person name="Wilson R.K."/>
        </authorList>
    </citation>
    <scope>NUCLEOTIDE SEQUENCE [LARGE SCALE GENOMIC DNA]</scope>
</reference>
<dbReference type="GO" id="GO:1990592">
    <property type="term" value="P:protein K69-linked ufmylation"/>
    <property type="evidence" value="ECO:0007669"/>
    <property type="project" value="Ensembl"/>
</dbReference>
<gene>
    <name evidence="2" type="primary">DDRGK1</name>
</gene>
<dbReference type="GO" id="GO:1903895">
    <property type="term" value="P:negative regulation of IRE1-mediated unfolded protein response"/>
    <property type="evidence" value="ECO:0007669"/>
    <property type="project" value="Ensembl"/>
</dbReference>
<dbReference type="GO" id="GO:0010628">
    <property type="term" value="P:positive regulation of gene expression"/>
    <property type="evidence" value="ECO:0007669"/>
    <property type="project" value="Ensembl"/>
</dbReference>
<dbReference type="PANTHER" id="PTHR48176:SF1">
    <property type="entry name" value="DDRGK DOMAIN-CONTAINING PROTEIN 1"/>
    <property type="match status" value="1"/>
</dbReference>
<dbReference type="GO" id="GO:0033146">
    <property type="term" value="P:regulation of intracellular estrogen receptor signaling pathway"/>
    <property type="evidence" value="ECO:0007669"/>
    <property type="project" value="Ensembl"/>
</dbReference>
<dbReference type="GO" id="GO:0070972">
    <property type="term" value="P:protein localization to endoplasmic reticulum"/>
    <property type="evidence" value="ECO:0007669"/>
    <property type="project" value="Ensembl"/>
</dbReference>
<dbReference type="GO" id="GO:0072344">
    <property type="term" value="P:rescue of stalled ribosome"/>
    <property type="evidence" value="ECO:0007669"/>
    <property type="project" value="Ensembl"/>
</dbReference>
<reference evidence="2" key="2">
    <citation type="submission" date="2025-08" db="UniProtKB">
        <authorList>
            <consortium name="Ensembl"/>
        </authorList>
    </citation>
    <scope>IDENTIFICATION</scope>
</reference>
<dbReference type="GO" id="GO:0010629">
    <property type="term" value="P:negative regulation of gene expression"/>
    <property type="evidence" value="ECO:0007669"/>
    <property type="project" value="Ensembl"/>
</dbReference>
<dbReference type="GO" id="GO:0045944">
    <property type="term" value="P:positive regulation of transcription by RNA polymerase II"/>
    <property type="evidence" value="ECO:0007669"/>
    <property type="project" value="Ensembl"/>
</dbReference>
<sequence length="237" mass="27263">MALVLCFWLQKLTGKKTTIASRDNSSHWFYFPFAAEEEHQQDVAAAVRPRPYVEERGDGMPRRRRNLGNRMMAQRRAQQAEEWVEGNAWYKLQVTGKIGAKKQRKLEEKQARKAQREVSISATYKEEEKRKAKEEEEKREYEEYLKLKESFVVEEEGVEESMTEEESQSADLKVLSFSPVGVIDDRGKFIYITPEEMAAVAQFIKQRGRVSIAELVQASNSLINLQPDSKAVAPTVA</sequence>
<dbReference type="Proteomes" id="UP000694412">
    <property type="component" value="Chromosome 4"/>
</dbReference>
<dbReference type="GO" id="GO:0030335">
    <property type="term" value="P:positive regulation of cell migration"/>
    <property type="evidence" value="ECO:0007669"/>
    <property type="project" value="Ensembl"/>
</dbReference>
<evidence type="ECO:0000313" key="2">
    <source>
        <dbReference type="Ensembl" id="ENSCJPP00005008505.1"/>
    </source>
</evidence>
<evidence type="ECO:0000256" key="1">
    <source>
        <dbReference type="SAM" id="Coils"/>
    </source>
</evidence>